<dbReference type="InterPro" id="IPR036942">
    <property type="entry name" value="Beta-barrel_TonB_sf"/>
</dbReference>
<feature type="compositionally biased region" description="Low complexity" evidence="7">
    <location>
        <begin position="1128"/>
        <end position="1137"/>
    </location>
</feature>
<evidence type="ECO:0000256" key="5">
    <source>
        <dbReference type="ARBA" id="ARBA00023136"/>
    </source>
</evidence>
<sequence>MKLRNFLTLAVLIASSMLAFGQAASTGTILGHVEDSGGASIAGAKVTILNTATGIDHVVITNQDGEYTAPGLQPGSYKVTIEASGFGSKVSSVGLVVAQQERVDAALKLGGAIETVTVEASGGAQLDTDSAAISQLVSEKQVNQLPLNGRNFLNLLFIGAGAVQTVGEQGQMRGGEGNAISISGARPESNNYTLDGIVNTDTALSTPAVILSQDAIQEFKVQSETYSAEFGFSANQVNIVSKSGTNQFHGSLFEFNRNDAFDASTHFQALKPVLRQNQFGFVLSGPVLIPKIFNGHDKTFFLANYEGARIKAGTSPTNQFVPDPAQLTGNFAGSGLPAYGSDACTAALKAGNACQPIDPTTGLPFLNDSIPATRFSNIAKVTLGANLFPAPNEPGVTNGYVLRTVLANSTDQQTYRLDQNLKKYGSVFGRYTRAQYLNNSAGTVSVPFGLNVFTENSVSWQINHTISLGQNNVNNFRYGNLSAKSIQGVSPAPASAVDALGLTGIFTNLPDYARGYPNVSIGGGPASVGSPGNDPTTSDIPQYEIADSFTSIHGRHTLSIGFDYRSWIQKRDLSSNFLGSYSFASGTILTNGGTSDGTTQNATNPCTTAYCGTGNATADFLLGYYSGASTFQPGPFSTGSTPGNLNQFHFKYFAPYVQDDWKVTSNLTLNLGLRYDFRTIPTETDNKLFWIDKANAQGGLCFANPKLLTDGVAPAGNGFYRYCGRNNPRDAAKLPFAPRIGFAYRPFGDNKTVVRGGYGLYFDSTETREIDDSGDLYPYVVRTNINPVTAPGVPKSTDNLFPATAALHPVSVATDGGQFVAVIISENPINPYVQQYTLSVQHELAPNTTLEVNYIGNKGTHLLDRVNINEPLPVPNVALCNSSQGNDPSCNPAVRRPLPNFTNTTGTLDSRWSGYSNYNAGNIKFERRSSDLAAVLVYTYSKSMDDKSAAAGIGATNGFAGHLDDRNPSRDYARSDFDVGQRFVASFVYNLPFGQGKRYANKINRAADAAIGGWELTSIATFQKGFPFSVLGNDTYGLLSAYNQRANINGPANSGFTKSLNKWFNTGSFSQPLAGVFGSSGRNILRDPGINNFDIGLLKNFAVHDRINFQLRAETFNTFNHAQYGVDPSSPTAAASGPGTGAVDRNVNDVGSATNANFGQVVSARPGRVLQLGAKLTF</sequence>
<dbReference type="SUPFAM" id="SSF56935">
    <property type="entry name" value="Porins"/>
    <property type="match status" value="1"/>
</dbReference>
<dbReference type="PANTHER" id="PTHR30069">
    <property type="entry name" value="TONB-DEPENDENT OUTER MEMBRANE RECEPTOR"/>
    <property type="match status" value="1"/>
</dbReference>
<evidence type="ECO:0000256" key="7">
    <source>
        <dbReference type="SAM" id="MobiDB-lite"/>
    </source>
</evidence>
<comment type="caution">
    <text evidence="10">The sequence shown here is derived from an EMBL/GenBank/DDBJ whole genome shotgun (WGS) entry which is preliminary data.</text>
</comment>
<dbReference type="InterPro" id="IPR039426">
    <property type="entry name" value="TonB-dep_rcpt-like"/>
</dbReference>
<keyword evidence="6" id="KW-0998">Cell outer membrane</keyword>
<gene>
    <name evidence="10" type="ORF">HDF16_003985</name>
</gene>
<dbReference type="Gene3D" id="2.40.170.20">
    <property type="entry name" value="TonB-dependent receptor, beta-barrel domain"/>
    <property type="match status" value="1"/>
</dbReference>
<feature type="domain" description="TonB-dependent transporter Oar-like beta-barrel" evidence="9">
    <location>
        <begin position="240"/>
        <end position="1171"/>
    </location>
</feature>
<evidence type="ECO:0000256" key="8">
    <source>
        <dbReference type="SAM" id="SignalP"/>
    </source>
</evidence>
<dbReference type="AlphaFoldDB" id="A0A7W7ZG72"/>
<dbReference type="InterPro" id="IPR057601">
    <property type="entry name" value="Oar-like_b-barrel"/>
</dbReference>
<keyword evidence="2" id="KW-0813">Transport</keyword>
<dbReference type="GO" id="GO:0009279">
    <property type="term" value="C:cell outer membrane"/>
    <property type="evidence" value="ECO:0007669"/>
    <property type="project" value="UniProtKB-SubCell"/>
</dbReference>
<evidence type="ECO:0000259" key="9">
    <source>
        <dbReference type="Pfam" id="PF25183"/>
    </source>
</evidence>
<evidence type="ECO:0000256" key="1">
    <source>
        <dbReference type="ARBA" id="ARBA00004571"/>
    </source>
</evidence>
<keyword evidence="5" id="KW-0472">Membrane</keyword>
<dbReference type="RefSeq" id="WP_184220400.1">
    <property type="nucleotide sequence ID" value="NZ_JACHIP010000005.1"/>
</dbReference>
<keyword evidence="4" id="KW-0812">Transmembrane</keyword>
<proteinExistence type="predicted"/>
<organism evidence="10 11">
    <name type="scientific">Granulicella aggregans</name>
    <dbReference type="NCBI Taxonomy" id="474949"/>
    <lineage>
        <taxon>Bacteria</taxon>
        <taxon>Pseudomonadati</taxon>
        <taxon>Acidobacteriota</taxon>
        <taxon>Terriglobia</taxon>
        <taxon>Terriglobales</taxon>
        <taxon>Acidobacteriaceae</taxon>
        <taxon>Granulicella</taxon>
    </lineage>
</organism>
<reference evidence="10 11" key="1">
    <citation type="submission" date="2020-08" db="EMBL/GenBank/DDBJ databases">
        <title>Genomic Encyclopedia of Type Strains, Phase IV (KMG-V): Genome sequencing to study the core and pangenomes of soil and plant-associated prokaryotes.</title>
        <authorList>
            <person name="Whitman W."/>
        </authorList>
    </citation>
    <scope>NUCLEOTIDE SEQUENCE [LARGE SCALE GENOMIC DNA]</scope>
    <source>
        <strain evidence="10 11">M8UP14</strain>
    </source>
</reference>
<keyword evidence="3" id="KW-1134">Transmembrane beta strand</keyword>
<dbReference type="GO" id="GO:0030246">
    <property type="term" value="F:carbohydrate binding"/>
    <property type="evidence" value="ECO:0007669"/>
    <property type="project" value="InterPro"/>
</dbReference>
<evidence type="ECO:0000256" key="3">
    <source>
        <dbReference type="ARBA" id="ARBA00022452"/>
    </source>
</evidence>
<dbReference type="InterPro" id="IPR013784">
    <property type="entry name" value="Carb-bd-like_fold"/>
</dbReference>
<feature type="region of interest" description="Disordered" evidence="7">
    <location>
        <begin position="1127"/>
        <end position="1148"/>
    </location>
</feature>
<dbReference type="SUPFAM" id="SSF49452">
    <property type="entry name" value="Starch-binding domain-like"/>
    <property type="match status" value="1"/>
</dbReference>
<feature type="signal peptide" evidence="8">
    <location>
        <begin position="1"/>
        <end position="21"/>
    </location>
</feature>
<dbReference type="PANTHER" id="PTHR30069:SF46">
    <property type="entry name" value="OAR PROTEIN"/>
    <property type="match status" value="1"/>
</dbReference>
<dbReference type="Proteomes" id="UP000540989">
    <property type="component" value="Unassembled WGS sequence"/>
</dbReference>
<evidence type="ECO:0000313" key="11">
    <source>
        <dbReference type="Proteomes" id="UP000540989"/>
    </source>
</evidence>
<dbReference type="Pfam" id="PF25183">
    <property type="entry name" value="OMP_b-brl_4"/>
    <property type="match status" value="1"/>
</dbReference>
<comment type="subcellular location">
    <subcellularLocation>
        <location evidence="1">Cell outer membrane</location>
        <topology evidence="1">Multi-pass membrane protein</topology>
    </subcellularLocation>
</comment>
<evidence type="ECO:0000256" key="6">
    <source>
        <dbReference type="ARBA" id="ARBA00023237"/>
    </source>
</evidence>
<dbReference type="Pfam" id="PF13620">
    <property type="entry name" value="CarboxypepD_reg"/>
    <property type="match status" value="1"/>
</dbReference>
<dbReference type="GO" id="GO:0015344">
    <property type="term" value="F:siderophore uptake transmembrane transporter activity"/>
    <property type="evidence" value="ECO:0007669"/>
    <property type="project" value="TreeGrafter"/>
</dbReference>
<keyword evidence="11" id="KW-1185">Reference proteome</keyword>
<keyword evidence="8" id="KW-0732">Signal</keyword>
<dbReference type="Gene3D" id="2.60.40.1120">
    <property type="entry name" value="Carboxypeptidase-like, regulatory domain"/>
    <property type="match status" value="1"/>
</dbReference>
<dbReference type="GO" id="GO:0044718">
    <property type="term" value="P:siderophore transmembrane transport"/>
    <property type="evidence" value="ECO:0007669"/>
    <property type="project" value="TreeGrafter"/>
</dbReference>
<name>A0A7W7ZG72_9BACT</name>
<evidence type="ECO:0000313" key="10">
    <source>
        <dbReference type="EMBL" id="MBB5059262.1"/>
    </source>
</evidence>
<feature type="chain" id="PRO_5031556505" description="TonB-dependent transporter Oar-like beta-barrel domain-containing protein" evidence="8">
    <location>
        <begin position="22"/>
        <end position="1178"/>
    </location>
</feature>
<accession>A0A7W7ZG72</accession>
<evidence type="ECO:0000256" key="2">
    <source>
        <dbReference type="ARBA" id="ARBA00022448"/>
    </source>
</evidence>
<protein>
    <recommendedName>
        <fullName evidence="9">TonB-dependent transporter Oar-like beta-barrel domain-containing protein</fullName>
    </recommendedName>
</protein>
<dbReference type="EMBL" id="JACHIP010000005">
    <property type="protein sequence ID" value="MBB5059262.1"/>
    <property type="molecule type" value="Genomic_DNA"/>
</dbReference>
<evidence type="ECO:0000256" key="4">
    <source>
        <dbReference type="ARBA" id="ARBA00022692"/>
    </source>
</evidence>